<feature type="domain" description="Mechanosensitive ion channel MscS" evidence="7">
    <location>
        <begin position="2"/>
        <end position="61"/>
    </location>
</feature>
<dbReference type="PANTHER" id="PTHR30221:SF1">
    <property type="entry name" value="SMALL-CONDUCTANCE MECHANOSENSITIVE CHANNEL"/>
    <property type="match status" value="1"/>
</dbReference>
<evidence type="ECO:0000256" key="6">
    <source>
        <dbReference type="ARBA" id="ARBA00023136"/>
    </source>
</evidence>
<evidence type="ECO:0000259" key="7">
    <source>
        <dbReference type="Pfam" id="PF00924"/>
    </source>
</evidence>
<evidence type="ECO:0000313" key="9">
    <source>
        <dbReference type="EMBL" id="MPN28922.1"/>
    </source>
</evidence>
<keyword evidence="4" id="KW-0812">Transmembrane</keyword>
<dbReference type="EMBL" id="VSSQ01079383">
    <property type="protein sequence ID" value="MPN28922.1"/>
    <property type="molecule type" value="Genomic_DNA"/>
</dbReference>
<name>A0A645GSJ3_9ZZZZ</name>
<evidence type="ECO:0000256" key="2">
    <source>
        <dbReference type="ARBA" id="ARBA00008017"/>
    </source>
</evidence>
<evidence type="ECO:0000256" key="5">
    <source>
        <dbReference type="ARBA" id="ARBA00022989"/>
    </source>
</evidence>
<feature type="domain" description="Mechanosensitive ion channel MscS C-terminal" evidence="8">
    <location>
        <begin position="73"/>
        <end position="154"/>
    </location>
</feature>
<dbReference type="SUPFAM" id="SSF50182">
    <property type="entry name" value="Sm-like ribonucleoproteins"/>
    <property type="match status" value="1"/>
</dbReference>
<dbReference type="InterPro" id="IPR049278">
    <property type="entry name" value="MS_channel_C"/>
</dbReference>
<evidence type="ECO:0000256" key="4">
    <source>
        <dbReference type="ARBA" id="ARBA00022692"/>
    </source>
</evidence>
<dbReference type="InterPro" id="IPR010920">
    <property type="entry name" value="LSM_dom_sf"/>
</dbReference>
<keyword evidence="6" id="KW-0472">Membrane</keyword>
<evidence type="ECO:0000256" key="3">
    <source>
        <dbReference type="ARBA" id="ARBA00022475"/>
    </source>
</evidence>
<proteinExistence type="inferred from homology"/>
<accession>A0A645GSJ3</accession>
<keyword evidence="3" id="KW-1003">Cell membrane</keyword>
<comment type="subcellular location">
    <subcellularLocation>
        <location evidence="1">Cell membrane</location>
        <topology evidence="1">Multi-pass membrane protein</topology>
    </subcellularLocation>
</comment>
<comment type="caution">
    <text evidence="9">The sequence shown here is derived from an EMBL/GenBank/DDBJ whole genome shotgun (WGS) entry which is preliminary data.</text>
</comment>
<dbReference type="Pfam" id="PF00924">
    <property type="entry name" value="MS_channel_2nd"/>
    <property type="match status" value="1"/>
</dbReference>
<reference evidence="9" key="1">
    <citation type="submission" date="2019-08" db="EMBL/GenBank/DDBJ databases">
        <authorList>
            <person name="Kucharzyk K."/>
            <person name="Murdoch R.W."/>
            <person name="Higgins S."/>
            <person name="Loffler F."/>
        </authorList>
    </citation>
    <scope>NUCLEOTIDE SEQUENCE</scope>
</reference>
<comment type="similarity">
    <text evidence="2">Belongs to the MscS (TC 1.A.23) family.</text>
</comment>
<dbReference type="PANTHER" id="PTHR30221">
    <property type="entry name" value="SMALL-CONDUCTANCE MECHANOSENSITIVE CHANNEL"/>
    <property type="match status" value="1"/>
</dbReference>
<keyword evidence="5" id="KW-1133">Transmembrane helix</keyword>
<sequence length="165" mass="18924">MTLLITRPFREGDLVKMKEHTAILRIKRIGLMSTTFHSWENEEIIVMPNSVVASTVITNMTSKNRAYRILILVGVAHGTDLELAMRLMREVAYEHPNIIKDGTFDTPDTRVIEFAEFDVRLRLTAYVDNVENFGSISAQIRLAIYDKFLENDIKLSVPEMEVHIS</sequence>
<dbReference type="GO" id="GO:0005886">
    <property type="term" value="C:plasma membrane"/>
    <property type="evidence" value="ECO:0007669"/>
    <property type="project" value="UniProtKB-SubCell"/>
</dbReference>
<dbReference type="InterPro" id="IPR045275">
    <property type="entry name" value="MscS_archaea/bacteria_type"/>
</dbReference>
<dbReference type="AlphaFoldDB" id="A0A645GSJ3"/>
<dbReference type="InterPro" id="IPR011066">
    <property type="entry name" value="MscS_channel_C_sf"/>
</dbReference>
<organism evidence="9">
    <name type="scientific">bioreactor metagenome</name>
    <dbReference type="NCBI Taxonomy" id="1076179"/>
    <lineage>
        <taxon>unclassified sequences</taxon>
        <taxon>metagenomes</taxon>
        <taxon>ecological metagenomes</taxon>
    </lineage>
</organism>
<protein>
    <submittedName>
        <fullName evidence="9">Putative MscS family protein.1</fullName>
    </submittedName>
</protein>
<gene>
    <name evidence="9" type="ORF">SDC9_176368</name>
</gene>
<dbReference type="InterPro" id="IPR023408">
    <property type="entry name" value="MscS_beta-dom_sf"/>
</dbReference>
<dbReference type="Pfam" id="PF21082">
    <property type="entry name" value="MS_channel_3rd"/>
    <property type="match status" value="1"/>
</dbReference>
<dbReference type="Gene3D" id="2.30.30.60">
    <property type="match status" value="1"/>
</dbReference>
<evidence type="ECO:0000259" key="8">
    <source>
        <dbReference type="Pfam" id="PF21082"/>
    </source>
</evidence>
<dbReference type="Gene3D" id="3.30.70.100">
    <property type="match status" value="1"/>
</dbReference>
<dbReference type="InterPro" id="IPR006685">
    <property type="entry name" value="MscS_channel_2nd"/>
</dbReference>
<dbReference type="GO" id="GO:0008381">
    <property type="term" value="F:mechanosensitive monoatomic ion channel activity"/>
    <property type="evidence" value="ECO:0007669"/>
    <property type="project" value="InterPro"/>
</dbReference>
<dbReference type="SUPFAM" id="SSF82689">
    <property type="entry name" value="Mechanosensitive channel protein MscS (YggB), C-terminal domain"/>
    <property type="match status" value="1"/>
</dbReference>
<evidence type="ECO:0000256" key="1">
    <source>
        <dbReference type="ARBA" id="ARBA00004651"/>
    </source>
</evidence>